<sequence length="338" mass="33135">MAVVCPRQNAGTDVGPASVAPPVSEGPDRSQEPDREALDAYSAVVTRVAAQVLPSVASLAVRTARGLAGGSASVISADGVLLTSAHVVAGASAAQAAFADGTQVSAAVVGRDPLSDLAVLRADGPVPAPVALGDAAALRVGQLVVAVGNPLGLAGSVTAGIVSGLGRSLPTSAGRVVDEVIQTDAALNPGNSGGVLADAAGRMVGVNTAVAGIGVGLAVPVNATTRGIIATLLAHGRVRRAWIGIVGRQAPLPPTLAAKLGRQTGLHVADVVAGSPAAIAGLHPGDVVVAVDGASVTRTTQIQRLMVEGAIGSRIEITVWRGGALVDVVAEPRELTGV</sequence>
<reference evidence="5 6" key="1">
    <citation type="submission" date="2019-07" db="EMBL/GenBank/DDBJ databases">
        <title>Whole genome shotgun sequence of Actinotalea fermentans NBRC 105374.</title>
        <authorList>
            <person name="Hosoyama A."/>
            <person name="Uohara A."/>
            <person name="Ohji S."/>
            <person name="Ichikawa N."/>
        </authorList>
    </citation>
    <scope>NUCLEOTIDE SEQUENCE [LARGE SCALE GENOMIC DNA]</scope>
    <source>
        <strain evidence="5 6">NBRC 105374</strain>
    </source>
</reference>
<dbReference type="Pfam" id="PF13365">
    <property type="entry name" value="Trypsin_2"/>
    <property type="match status" value="1"/>
</dbReference>
<dbReference type="Gene3D" id="2.30.42.10">
    <property type="match status" value="1"/>
</dbReference>
<protein>
    <submittedName>
        <fullName evidence="5">Serine protease</fullName>
    </submittedName>
</protein>
<dbReference type="EMBL" id="BJYK01000002">
    <property type="protein sequence ID" value="GEN79548.1"/>
    <property type="molecule type" value="Genomic_DNA"/>
</dbReference>
<dbReference type="PANTHER" id="PTHR43343">
    <property type="entry name" value="PEPTIDASE S12"/>
    <property type="match status" value="1"/>
</dbReference>
<evidence type="ECO:0000313" key="5">
    <source>
        <dbReference type="EMBL" id="GEN79548.1"/>
    </source>
</evidence>
<dbReference type="GO" id="GO:0004252">
    <property type="term" value="F:serine-type endopeptidase activity"/>
    <property type="evidence" value="ECO:0007669"/>
    <property type="project" value="InterPro"/>
</dbReference>
<keyword evidence="2" id="KW-0378">Hydrolase</keyword>
<gene>
    <name evidence="5" type="ORF">AFE02nite_12820</name>
</gene>
<dbReference type="SUPFAM" id="SSF50156">
    <property type="entry name" value="PDZ domain-like"/>
    <property type="match status" value="1"/>
</dbReference>
<dbReference type="InterPro" id="IPR001478">
    <property type="entry name" value="PDZ"/>
</dbReference>
<evidence type="ECO:0000256" key="1">
    <source>
        <dbReference type="ARBA" id="ARBA00022670"/>
    </source>
</evidence>
<keyword evidence="1 5" id="KW-0645">Protease</keyword>
<evidence type="ECO:0000256" key="2">
    <source>
        <dbReference type="ARBA" id="ARBA00022801"/>
    </source>
</evidence>
<dbReference type="PROSITE" id="PS50106">
    <property type="entry name" value="PDZ"/>
    <property type="match status" value="1"/>
</dbReference>
<evidence type="ECO:0000313" key="6">
    <source>
        <dbReference type="Proteomes" id="UP000321484"/>
    </source>
</evidence>
<dbReference type="PRINTS" id="PR00834">
    <property type="entry name" value="PROTEASES2C"/>
</dbReference>
<proteinExistence type="predicted"/>
<dbReference type="InterPro" id="IPR009003">
    <property type="entry name" value="Peptidase_S1_PA"/>
</dbReference>
<dbReference type="GO" id="GO:0006508">
    <property type="term" value="P:proteolysis"/>
    <property type="evidence" value="ECO:0007669"/>
    <property type="project" value="UniProtKB-KW"/>
</dbReference>
<feature type="region of interest" description="Disordered" evidence="3">
    <location>
        <begin position="1"/>
        <end position="36"/>
    </location>
</feature>
<dbReference type="Proteomes" id="UP000321484">
    <property type="component" value="Unassembled WGS sequence"/>
</dbReference>
<dbReference type="InterPro" id="IPR041489">
    <property type="entry name" value="PDZ_6"/>
</dbReference>
<dbReference type="Pfam" id="PF17820">
    <property type="entry name" value="PDZ_6"/>
    <property type="match status" value="1"/>
</dbReference>
<dbReference type="SMART" id="SM00228">
    <property type="entry name" value="PDZ"/>
    <property type="match status" value="1"/>
</dbReference>
<dbReference type="SUPFAM" id="SSF50494">
    <property type="entry name" value="Trypsin-like serine proteases"/>
    <property type="match status" value="1"/>
</dbReference>
<keyword evidence="6" id="KW-1185">Reference proteome</keyword>
<feature type="domain" description="PDZ" evidence="4">
    <location>
        <begin position="265"/>
        <end position="323"/>
    </location>
</feature>
<name>A0A511YWI5_9CELL</name>
<comment type="caution">
    <text evidence="5">The sequence shown here is derived from an EMBL/GenBank/DDBJ whole genome shotgun (WGS) entry which is preliminary data.</text>
</comment>
<feature type="compositionally biased region" description="Basic and acidic residues" evidence="3">
    <location>
        <begin position="26"/>
        <end position="36"/>
    </location>
</feature>
<organism evidence="5 6">
    <name type="scientific">Actinotalea fermentans</name>
    <dbReference type="NCBI Taxonomy" id="43671"/>
    <lineage>
        <taxon>Bacteria</taxon>
        <taxon>Bacillati</taxon>
        <taxon>Actinomycetota</taxon>
        <taxon>Actinomycetes</taxon>
        <taxon>Micrococcales</taxon>
        <taxon>Cellulomonadaceae</taxon>
        <taxon>Actinotalea</taxon>
    </lineage>
</organism>
<dbReference type="InterPro" id="IPR001940">
    <property type="entry name" value="Peptidase_S1C"/>
</dbReference>
<dbReference type="InterPro" id="IPR051201">
    <property type="entry name" value="Chloro_Bact_Ser_Proteases"/>
</dbReference>
<dbReference type="PANTHER" id="PTHR43343:SF3">
    <property type="entry name" value="PROTEASE DO-LIKE 8, CHLOROPLASTIC"/>
    <property type="match status" value="1"/>
</dbReference>
<accession>A0A511YWI5</accession>
<dbReference type="AlphaFoldDB" id="A0A511YWI5"/>
<dbReference type="InterPro" id="IPR036034">
    <property type="entry name" value="PDZ_sf"/>
</dbReference>
<evidence type="ECO:0000259" key="4">
    <source>
        <dbReference type="PROSITE" id="PS50106"/>
    </source>
</evidence>
<evidence type="ECO:0000256" key="3">
    <source>
        <dbReference type="SAM" id="MobiDB-lite"/>
    </source>
</evidence>
<dbReference type="Gene3D" id="2.40.10.120">
    <property type="match status" value="1"/>
</dbReference>